<keyword evidence="2" id="KW-1185">Reference proteome</keyword>
<accession>A0A918LWW5</accession>
<organism evidence="1 2">
    <name type="scientific">Streptomyces phaeofaciens</name>
    <dbReference type="NCBI Taxonomy" id="68254"/>
    <lineage>
        <taxon>Bacteria</taxon>
        <taxon>Bacillati</taxon>
        <taxon>Actinomycetota</taxon>
        <taxon>Actinomycetes</taxon>
        <taxon>Kitasatosporales</taxon>
        <taxon>Streptomycetaceae</taxon>
        <taxon>Streptomyces</taxon>
    </lineage>
</organism>
<dbReference type="AlphaFoldDB" id="A0A918LWW5"/>
<sequence>MGDTFQTIADRTATPEEAPRLARAVVDWLVTEGIVLAAAEPGWALGDDPAHPPGPHWQKAVDDARWGAPEGVAVYTERHVFYSNFHDGGPVAVTCPRCGAGVDSDDKATAALFSTAMDAWQATGEADIACPACAEPVPLTDWDWTDDHLAFVHLGFQFWNWPWLGEEFRARVAEFLPGHRTAFLPGKV</sequence>
<reference evidence="1" key="2">
    <citation type="submission" date="2020-09" db="EMBL/GenBank/DDBJ databases">
        <authorList>
            <person name="Sun Q."/>
            <person name="Ohkuma M."/>
        </authorList>
    </citation>
    <scope>NUCLEOTIDE SEQUENCE</scope>
    <source>
        <strain evidence="1">JCM 4125</strain>
    </source>
</reference>
<gene>
    <name evidence="1" type="ORF">GCM10010226_47420</name>
</gene>
<dbReference type="RefSeq" id="WP_189713359.1">
    <property type="nucleotide sequence ID" value="NZ_BMSA01000014.1"/>
</dbReference>
<dbReference type="EMBL" id="BMSA01000014">
    <property type="protein sequence ID" value="GGT64202.1"/>
    <property type="molecule type" value="Genomic_DNA"/>
</dbReference>
<dbReference type="Proteomes" id="UP000646776">
    <property type="component" value="Unassembled WGS sequence"/>
</dbReference>
<reference evidence="1" key="1">
    <citation type="journal article" date="2014" name="Int. J. Syst. Evol. Microbiol.">
        <title>Complete genome sequence of Corynebacterium casei LMG S-19264T (=DSM 44701T), isolated from a smear-ripened cheese.</title>
        <authorList>
            <consortium name="US DOE Joint Genome Institute (JGI-PGF)"/>
            <person name="Walter F."/>
            <person name="Albersmeier A."/>
            <person name="Kalinowski J."/>
            <person name="Ruckert C."/>
        </authorList>
    </citation>
    <scope>NUCLEOTIDE SEQUENCE</scope>
    <source>
        <strain evidence="1">JCM 4125</strain>
    </source>
</reference>
<comment type="caution">
    <text evidence="1">The sequence shown here is derived from an EMBL/GenBank/DDBJ whole genome shotgun (WGS) entry which is preliminary data.</text>
</comment>
<proteinExistence type="predicted"/>
<protein>
    <submittedName>
        <fullName evidence="1">Uncharacterized protein</fullName>
    </submittedName>
</protein>
<evidence type="ECO:0000313" key="1">
    <source>
        <dbReference type="EMBL" id="GGT64202.1"/>
    </source>
</evidence>
<name>A0A918LWW5_9ACTN</name>
<evidence type="ECO:0000313" key="2">
    <source>
        <dbReference type="Proteomes" id="UP000646776"/>
    </source>
</evidence>